<dbReference type="EnsemblMetazoa" id="XM_038201976.1">
    <property type="protein sequence ID" value="XP_038057904.1"/>
    <property type="gene ID" value="LOC119729348"/>
</dbReference>
<feature type="compositionally biased region" description="Low complexity" evidence="1">
    <location>
        <begin position="703"/>
        <end position="719"/>
    </location>
</feature>
<feature type="region of interest" description="Disordered" evidence="1">
    <location>
        <begin position="1120"/>
        <end position="1167"/>
    </location>
</feature>
<dbReference type="OrthoDB" id="39497at2759"/>
<feature type="region of interest" description="Disordered" evidence="1">
    <location>
        <begin position="490"/>
        <end position="555"/>
    </location>
</feature>
<protein>
    <recommendedName>
        <fullName evidence="2">DEP domain-containing protein</fullName>
    </recommendedName>
</protein>
<evidence type="ECO:0000256" key="1">
    <source>
        <dbReference type="SAM" id="MobiDB-lite"/>
    </source>
</evidence>
<dbReference type="GeneID" id="119729348"/>
<evidence type="ECO:0000313" key="4">
    <source>
        <dbReference type="Proteomes" id="UP000887568"/>
    </source>
</evidence>
<feature type="region of interest" description="Disordered" evidence="1">
    <location>
        <begin position="434"/>
        <end position="462"/>
    </location>
</feature>
<feature type="region of interest" description="Disordered" evidence="1">
    <location>
        <begin position="1273"/>
        <end position="1293"/>
    </location>
</feature>
<feature type="region of interest" description="Disordered" evidence="1">
    <location>
        <begin position="651"/>
        <end position="792"/>
    </location>
</feature>
<name>A0A914A2S6_PATMI</name>
<dbReference type="InterPro" id="IPR036388">
    <property type="entry name" value="WH-like_DNA-bd_sf"/>
</dbReference>
<dbReference type="InterPro" id="IPR045838">
    <property type="entry name" value="DEPDC5_CTD"/>
</dbReference>
<organism evidence="3 4">
    <name type="scientific">Patiria miniata</name>
    <name type="common">Bat star</name>
    <name type="synonym">Asterina miniata</name>
    <dbReference type="NCBI Taxonomy" id="46514"/>
    <lineage>
        <taxon>Eukaryota</taxon>
        <taxon>Metazoa</taxon>
        <taxon>Echinodermata</taxon>
        <taxon>Eleutherozoa</taxon>
        <taxon>Asterozoa</taxon>
        <taxon>Asteroidea</taxon>
        <taxon>Valvatacea</taxon>
        <taxon>Valvatida</taxon>
        <taxon>Asterinidae</taxon>
        <taxon>Patiria</taxon>
    </lineage>
</organism>
<dbReference type="InterPro" id="IPR055213">
    <property type="entry name" value="IML1_double_psi_beta_barrel"/>
</dbReference>
<accession>A0A914A2S6</accession>
<dbReference type="InterPro" id="IPR000591">
    <property type="entry name" value="DEP_dom"/>
</dbReference>
<evidence type="ECO:0000259" key="2">
    <source>
        <dbReference type="PROSITE" id="PS50186"/>
    </source>
</evidence>
<reference evidence="3" key="1">
    <citation type="submission" date="2022-11" db="UniProtKB">
        <authorList>
            <consortium name="EnsemblMetazoa"/>
        </authorList>
    </citation>
    <scope>IDENTIFICATION</scope>
</reference>
<dbReference type="Pfam" id="PF00610">
    <property type="entry name" value="DEP"/>
    <property type="match status" value="1"/>
</dbReference>
<dbReference type="RefSeq" id="XP_038057904.1">
    <property type="nucleotide sequence ID" value="XM_038201976.1"/>
</dbReference>
<feature type="compositionally biased region" description="Polar residues" evidence="1">
    <location>
        <begin position="763"/>
        <end position="773"/>
    </location>
</feature>
<feature type="compositionally biased region" description="Basic and acidic residues" evidence="1">
    <location>
        <begin position="453"/>
        <end position="462"/>
    </location>
</feature>
<feature type="compositionally biased region" description="Acidic residues" evidence="1">
    <location>
        <begin position="1156"/>
        <end position="1167"/>
    </location>
</feature>
<dbReference type="GO" id="GO:0035556">
    <property type="term" value="P:intracellular signal transduction"/>
    <property type="evidence" value="ECO:0007669"/>
    <property type="project" value="InterPro"/>
</dbReference>
<dbReference type="SMART" id="SM00049">
    <property type="entry name" value="DEP"/>
    <property type="match status" value="1"/>
</dbReference>
<dbReference type="GO" id="GO:1990130">
    <property type="term" value="C:GATOR1 complex"/>
    <property type="evidence" value="ECO:0007669"/>
    <property type="project" value="TreeGrafter"/>
</dbReference>
<dbReference type="GO" id="GO:1904262">
    <property type="term" value="P:negative regulation of TORC1 signaling"/>
    <property type="evidence" value="ECO:0007669"/>
    <property type="project" value="TreeGrafter"/>
</dbReference>
<dbReference type="PANTHER" id="PTHR13179:SF8">
    <property type="entry name" value="GATOR COMPLEX PROTEIN DEPDC5"/>
    <property type="match status" value="1"/>
</dbReference>
<dbReference type="Proteomes" id="UP000887568">
    <property type="component" value="Unplaced"/>
</dbReference>
<dbReference type="GO" id="GO:0010508">
    <property type="term" value="P:positive regulation of autophagy"/>
    <property type="evidence" value="ECO:0007669"/>
    <property type="project" value="TreeGrafter"/>
</dbReference>
<dbReference type="Pfam" id="PF19418">
    <property type="entry name" value="DEPDC5_CTD"/>
    <property type="match status" value="1"/>
</dbReference>
<feature type="compositionally biased region" description="Polar residues" evidence="1">
    <location>
        <begin position="546"/>
        <end position="555"/>
    </location>
</feature>
<dbReference type="GO" id="GO:0034198">
    <property type="term" value="P:cellular response to amino acid starvation"/>
    <property type="evidence" value="ECO:0007669"/>
    <property type="project" value="TreeGrafter"/>
</dbReference>
<dbReference type="InterPro" id="IPR048255">
    <property type="entry name" value="IML1_N"/>
</dbReference>
<sequence length="1652" mass="185962">MKLCKLWVHQKGFSEDELVINPKEFPHVRIGDILEIFHSDEDSSHLLLQVKSLQTDLQQKGKDIISVDQTIASLFQLRAYKDVEVHPVPSTQDVCLDLVELVFKDQYISRSDMWRLKNSLIGSCAYLSKKVEYSGIRAQVNELWARGEKVMCGAVSEDTRVAFRSATAMVYMFIQMSSEMWEFDANGDLLWEKSVNGFVAELFNHWKEKNTVNEVTIFLFSRIYYYADTLDQFPEDLRACLHVDYKGRIYEDFYRVIVQNERLDDWTPLLVTLKSHCIQYGQQLQSHYIQGSPQEGRQRPSGYISNAAEGNFLEALNLTLNVFDKHYINRNFDRTGQVVVIVTPGAGVFEVDRELYKITKQRMIDNGIGSDLVCMAEQPLHAVPLLRFQSTSTHPSVRDYSIPHWLNYSFYTAQGQREKCHIYSSFTPRIKLAEKKESADSTPSSIPHLPPLPEDKNMSHFKQSHQDEDYMFEEYDAEVFKVPSYASPKPRTPFSIRPSKSTHNAAQKPRSKEESPCQPSKKLKESKVTGIVTFNTEPTDSHNHPLVSQSTSSTAIPIPERPNLVAPSVSVTAAARLLQETSISRSVGDAHITEHRSSNTPVNFTDVIVGSANAIHNLASGSPNHQFVYRTLINPFAPSTMAIRLTSNRRRWTHTFPPGPSGETMQPHHRRWTTSEGDTDMHPSCTPTGLSESISAPANHPASPRQLSPTSRLLPSPSRHGPAPPRLAPPAISGIPKSGSASSLGSEGSGSGNPAQHIIASRPTITHRQSGNLPDTGARYDGGSRTSPASDSFRTLMRSTSGVWGVTGEQEWTPFIQTGMDWKSLTATACFPITTDYYPDSLTVEKQFMENNYELLADDHDEVAGGQRQTGEGVFQEIISQRLMQGFQMVVVPKSFLSIVQGRRSKDILVTDPNKHEYVLSIGRIFHKLVLHPHQRAISVTVYKPRHLTISRPVYYTYQLWSAHNSGYQPSSVNFQPYMLENFNWNYLDNYVSSKGIDFGPMESLKLWRSRFLLLPTLCSKKKRILEDPAAHLDIFPEVDNQEEAHQQTEGFIKFLETLNRLRRHHSGGRRSKAGSFSVNLGSVKSAELRRSSLASVHGHSRKSSDGSLKAMISAMASLTPSRQTVTSTLPSSNAPAQGPGVLAESSTSPRSLKEEGEDGELDMEGEWEDRSKLTLCTPLWEIAKAMREQQGGLLFLPSDQRKIPSNCFMASEAVQWIMSTLQGDVTQEEAVEILQNMTEEGLICHASGNPNHPFWNGFYLYYIIKEETQIRDKSRKSPSRQSSTSSGHHSHAYSKINDNFHNEWFEVAVCSPSAPPSDIPQFLLPVLPRPVSPATTIMTSFVETIHGTSMDSDEEAQEIKSEVVKPASLKSLLYDSYTAKTDRVEWCHINYNGCFCADEAWGFQVEWLVSTPSLLVEVLQGWARKAVQCGFHLVPAPMDAFNQCPHFNNPLACPRFIPLDIQCLQAGTGQRLFEHIDPSSQERRVHLLQETILKRFGFIKASEPFPLSPITSQHSIKDQIQYVHMTGMALILIVPPTNQDTTFWDDLLPIYGASTSGNSPTDQEARTYVKTEPDQKGLPMQDRASNMVAEVGFLWVPNYLLTKRWRTSSSADEKFLERLLQDFTSFCENCDNRLSEFWEKSKKACHSPTQQ</sequence>
<dbReference type="PANTHER" id="PTHR13179">
    <property type="entry name" value="DEP DOMAIN CONTAINING PROTEIN 5"/>
    <property type="match status" value="1"/>
</dbReference>
<dbReference type="OMA" id="SWMNATP"/>
<dbReference type="CDD" id="cd04449">
    <property type="entry name" value="DEP_DEPDC5-like"/>
    <property type="match status" value="1"/>
</dbReference>
<dbReference type="GO" id="GO:0005765">
    <property type="term" value="C:lysosomal membrane"/>
    <property type="evidence" value="ECO:0007669"/>
    <property type="project" value="TreeGrafter"/>
</dbReference>
<proteinExistence type="predicted"/>
<dbReference type="InterPro" id="IPR027244">
    <property type="entry name" value="IML1"/>
</dbReference>
<dbReference type="GO" id="GO:0005096">
    <property type="term" value="F:GTPase activator activity"/>
    <property type="evidence" value="ECO:0007669"/>
    <property type="project" value="InterPro"/>
</dbReference>
<dbReference type="Gene3D" id="1.10.10.10">
    <property type="entry name" value="Winged helix-like DNA-binding domain superfamily/Winged helix DNA-binding domain"/>
    <property type="match status" value="1"/>
</dbReference>
<evidence type="ECO:0000313" key="3">
    <source>
        <dbReference type="EnsemblMetazoa" id="XP_038057904.1"/>
    </source>
</evidence>
<keyword evidence="4" id="KW-1185">Reference proteome</keyword>
<feature type="domain" description="DEP" evidence="2">
    <location>
        <begin position="1207"/>
        <end position="1267"/>
    </location>
</feature>
<dbReference type="Pfam" id="PF23013">
    <property type="entry name" value="IML1_N"/>
    <property type="match status" value="1"/>
</dbReference>
<feature type="compositionally biased region" description="Polar residues" evidence="1">
    <location>
        <begin position="1120"/>
        <end position="1136"/>
    </location>
</feature>
<feature type="compositionally biased region" description="Polar residues" evidence="1">
    <location>
        <begin position="685"/>
        <end position="696"/>
    </location>
</feature>
<dbReference type="InterPro" id="IPR036390">
    <property type="entry name" value="WH_DNA-bd_sf"/>
</dbReference>
<dbReference type="SUPFAM" id="SSF46785">
    <property type="entry name" value="Winged helix' DNA-binding domain"/>
    <property type="match status" value="1"/>
</dbReference>
<dbReference type="Pfam" id="PF12257">
    <property type="entry name" value="IML1"/>
    <property type="match status" value="1"/>
</dbReference>
<dbReference type="PROSITE" id="PS50186">
    <property type="entry name" value="DEP"/>
    <property type="match status" value="1"/>
</dbReference>